<accession>A0ABV7XYG4</accession>
<keyword evidence="2" id="KW-1185">Reference proteome</keyword>
<dbReference type="EMBL" id="JBHRYO010000002">
    <property type="protein sequence ID" value="MFC3758038.1"/>
    <property type="molecule type" value="Genomic_DNA"/>
</dbReference>
<sequence length="179" mass="20709">MNLYTLFSFHPKEDYYFSVIDKKGDIFDKFQLPECRKLSMRNNCIPIKEEFTDQYLLNLNDFLKQYDIYTCYTGGVGDLFSEKAVAILKTELQDEIEFIPCLLKGQLIPVYAALFLKSASMVKDFEGMGLAFEDPLFLNVKYAVQDENKGVKLVTQAFVDLVKKYHLNIEFTLQTSDKA</sequence>
<protein>
    <submittedName>
        <fullName evidence="1">Uncharacterized protein</fullName>
    </submittedName>
</protein>
<evidence type="ECO:0000313" key="2">
    <source>
        <dbReference type="Proteomes" id="UP001595735"/>
    </source>
</evidence>
<reference evidence="2" key="1">
    <citation type="journal article" date="2019" name="Int. J. Syst. Evol. Microbiol.">
        <title>The Global Catalogue of Microorganisms (GCM) 10K type strain sequencing project: providing services to taxonomists for standard genome sequencing and annotation.</title>
        <authorList>
            <consortium name="The Broad Institute Genomics Platform"/>
            <consortium name="The Broad Institute Genome Sequencing Center for Infectious Disease"/>
            <person name="Wu L."/>
            <person name="Ma J."/>
        </authorList>
    </citation>
    <scope>NUCLEOTIDE SEQUENCE [LARGE SCALE GENOMIC DNA]</scope>
    <source>
        <strain evidence="2">CECT 7798</strain>
    </source>
</reference>
<comment type="caution">
    <text evidence="1">The sequence shown here is derived from an EMBL/GenBank/DDBJ whole genome shotgun (WGS) entry which is preliminary data.</text>
</comment>
<dbReference type="RefSeq" id="WP_378170797.1">
    <property type="nucleotide sequence ID" value="NZ_JBHRYO010000002.1"/>
</dbReference>
<name>A0ABV7XYG4_9FLAO</name>
<evidence type="ECO:0000313" key="1">
    <source>
        <dbReference type="EMBL" id="MFC3758038.1"/>
    </source>
</evidence>
<proteinExistence type="predicted"/>
<gene>
    <name evidence="1" type="ORF">ACFONJ_18835</name>
</gene>
<dbReference type="Proteomes" id="UP001595735">
    <property type="component" value="Unassembled WGS sequence"/>
</dbReference>
<organism evidence="1 2">
    <name type="scientific">Chryseobacterium tructae</name>
    <dbReference type="NCBI Taxonomy" id="1037380"/>
    <lineage>
        <taxon>Bacteria</taxon>
        <taxon>Pseudomonadati</taxon>
        <taxon>Bacteroidota</taxon>
        <taxon>Flavobacteriia</taxon>
        <taxon>Flavobacteriales</taxon>
        <taxon>Weeksellaceae</taxon>
        <taxon>Chryseobacterium group</taxon>
        <taxon>Chryseobacterium</taxon>
    </lineage>
</organism>